<organism evidence="2 3">
    <name type="scientific">Natranaeroarchaeum sulfidigenes</name>
    <dbReference type="NCBI Taxonomy" id="2784880"/>
    <lineage>
        <taxon>Archaea</taxon>
        <taxon>Methanobacteriati</taxon>
        <taxon>Methanobacteriota</taxon>
        <taxon>Stenosarchaea group</taxon>
        <taxon>Halobacteria</taxon>
        <taxon>Halobacteriales</taxon>
        <taxon>Natronoarchaeaceae</taxon>
        <taxon>Natranaeroarchaeum</taxon>
    </lineage>
</organism>
<proteinExistence type="predicted"/>
<dbReference type="AlphaFoldDB" id="A0A897MKW8"/>
<dbReference type="SUPFAM" id="SSF88723">
    <property type="entry name" value="PIN domain-like"/>
    <property type="match status" value="1"/>
</dbReference>
<protein>
    <submittedName>
        <fullName evidence="2">PIN domain containing protein</fullName>
    </submittedName>
</protein>
<accession>A0A897MKW8</accession>
<dbReference type="EMBL" id="CP064786">
    <property type="protein sequence ID" value="QSG02790.1"/>
    <property type="molecule type" value="Genomic_DNA"/>
</dbReference>
<dbReference type="Proteomes" id="UP000663586">
    <property type="component" value="Chromosome"/>
</dbReference>
<dbReference type="KEGG" id="hara:AArcS_1579"/>
<reference evidence="2" key="1">
    <citation type="submission" date="2020-11" db="EMBL/GenBank/DDBJ databases">
        <title>Carbohydrate-dependent, anaerobic sulfur respiration: A novel catabolism in halophilic archaea.</title>
        <authorList>
            <person name="Sorokin D.Y."/>
            <person name="Messina E."/>
            <person name="Smedile F."/>
            <person name="La Cono V."/>
            <person name="Hallsworth J.E."/>
            <person name="Yakimov M.M."/>
        </authorList>
    </citation>
    <scope>NUCLEOTIDE SEQUENCE</scope>
    <source>
        <strain evidence="2">AArc-S</strain>
    </source>
</reference>
<dbReference type="RefSeq" id="WP_238479931.1">
    <property type="nucleotide sequence ID" value="NZ_CP064786.1"/>
</dbReference>
<feature type="domain" description="PIN" evidence="1">
    <location>
        <begin position="3"/>
        <end position="125"/>
    </location>
</feature>
<evidence type="ECO:0000313" key="3">
    <source>
        <dbReference type="Proteomes" id="UP000663586"/>
    </source>
</evidence>
<dbReference type="InterPro" id="IPR002716">
    <property type="entry name" value="PIN_dom"/>
</dbReference>
<evidence type="ECO:0000259" key="1">
    <source>
        <dbReference type="Pfam" id="PF01850"/>
    </source>
</evidence>
<dbReference type="GeneID" id="70684962"/>
<sequence length="147" mass="16313">MTVVFDAEPLLAFSFDEQGAGEVERWLDQVYDGELDGYVSTINLAEFRYIAAREASGEQADAHINDLREMGVSEYNIDGLWESAADLKATYSPSIGDAYAVAAAKDLDNNDQQRNVTLLVGADDDYDVFEATEGFNHLIERFRDQSA</sequence>
<keyword evidence="3" id="KW-1185">Reference proteome</keyword>
<name>A0A897MKW8_9EURY</name>
<dbReference type="Pfam" id="PF01850">
    <property type="entry name" value="PIN"/>
    <property type="match status" value="1"/>
</dbReference>
<evidence type="ECO:0000313" key="2">
    <source>
        <dbReference type="EMBL" id="QSG02790.1"/>
    </source>
</evidence>
<gene>
    <name evidence="2" type="ORF">AArcS_1579</name>
</gene>
<dbReference type="Gene3D" id="3.40.50.1010">
    <property type="entry name" value="5'-nuclease"/>
    <property type="match status" value="1"/>
</dbReference>
<dbReference type="InterPro" id="IPR029060">
    <property type="entry name" value="PIN-like_dom_sf"/>
</dbReference>